<reference evidence="1 2" key="1">
    <citation type="submission" date="2024-07" db="EMBL/GenBank/DDBJ databases">
        <title>Section-level genome sequencing and comparative genomics of Aspergillus sections Usti and Cavernicolus.</title>
        <authorList>
            <consortium name="Lawrence Berkeley National Laboratory"/>
            <person name="Nybo J.L."/>
            <person name="Vesth T.C."/>
            <person name="Theobald S."/>
            <person name="Frisvad J.C."/>
            <person name="Larsen T.O."/>
            <person name="Kjaerboelling I."/>
            <person name="Rothschild-Mancinelli K."/>
            <person name="Lyhne E.K."/>
            <person name="Kogle M.E."/>
            <person name="Barry K."/>
            <person name="Clum A."/>
            <person name="Na H."/>
            <person name="Ledsgaard L."/>
            <person name="Lin J."/>
            <person name="Lipzen A."/>
            <person name="Kuo A."/>
            <person name="Riley R."/>
            <person name="Mondo S."/>
            <person name="Labutti K."/>
            <person name="Haridas S."/>
            <person name="Pangalinan J."/>
            <person name="Salamov A.A."/>
            <person name="Simmons B.A."/>
            <person name="Magnuson J.K."/>
            <person name="Chen J."/>
            <person name="Drula E."/>
            <person name="Henrissat B."/>
            <person name="Wiebenga A."/>
            <person name="Lubbers R.J."/>
            <person name="Gomes A.C."/>
            <person name="Makela M.R."/>
            <person name="Stajich J."/>
            <person name="Grigoriev I.V."/>
            <person name="Mortensen U.H."/>
            <person name="De Vries R.P."/>
            <person name="Baker S.E."/>
            <person name="Andersen M.R."/>
        </authorList>
    </citation>
    <scope>NUCLEOTIDE SEQUENCE [LARGE SCALE GENOMIC DNA]</scope>
    <source>
        <strain evidence="1 2">CBS 209.92</strain>
    </source>
</reference>
<proteinExistence type="predicted"/>
<evidence type="ECO:0000313" key="2">
    <source>
        <dbReference type="Proteomes" id="UP001610563"/>
    </source>
</evidence>
<sequence>MITKHSSYLLVVSLPLVEAGERISAPFSVSSAKLGCGTGLRSGLVLLDLSSHWSRTKTRLLESRSSLQPILARFQVLTLTLPRSQDSGPTGSTGQSAAAAPKPIGFSLSCFVMPLFPLSFVPIPPFLATHPMIPGDLTAAGVDLFIDSFPRLIPPTRL</sequence>
<keyword evidence="2" id="KW-1185">Reference proteome</keyword>
<accession>A0ABR4GIA8</accession>
<organism evidence="1 2">
    <name type="scientific">Aspergillus keveii</name>
    <dbReference type="NCBI Taxonomy" id="714993"/>
    <lineage>
        <taxon>Eukaryota</taxon>
        <taxon>Fungi</taxon>
        <taxon>Dikarya</taxon>
        <taxon>Ascomycota</taxon>
        <taxon>Pezizomycotina</taxon>
        <taxon>Eurotiomycetes</taxon>
        <taxon>Eurotiomycetidae</taxon>
        <taxon>Eurotiales</taxon>
        <taxon>Aspergillaceae</taxon>
        <taxon>Aspergillus</taxon>
        <taxon>Aspergillus subgen. Nidulantes</taxon>
    </lineage>
</organism>
<comment type="caution">
    <text evidence="1">The sequence shown here is derived from an EMBL/GenBank/DDBJ whole genome shotgun (WGS) entry which is preliminary data.</text>
</comment>
<dbReference type="EMBL" id="JBFTWV010000011">
    <property type="protein sequence ID" value="KAL2798748.1"/>
    <property type="molecule type" value="Genomic_DNA"/>
</dbReference>
<gene>
    <name evidence="1" type="ORF">BJX66DRAFT_23120</name>
</gene>
<name>A0ABR4GIA8_9EURO</name>
<protein>
    <submittedName>
        <fullName evidence="1">Uncharacterized protein</fullName>
    </submittedName>
</protein>
<dbReference type="Proteomes" id="UP001610563">
    <property type="component" value="Unassembled WGS sequence"/>
</dbReference>
<evidence type="ECO:0000313" key="1">
    <source>
        <dbReference type="EMBL" id="KAL2798748.1"/>
    </source>
</evidence>